<gene>
    <name evidence="4" type="ORF">GCM10009117_14880</name>
</gene>
<dbReference type="InterPro" id="IPR000792">
    <property type="entry name" value="Tscrpt_reg_LuxR_C"/>
</dbReference>
<organism evidence="4 5">
    <name type="scientific">Gangjinia marincola</name>
    <dbReference type="NCBI Taxonomy" id="578463"/>
    <lineage>
        <taxon>Bacteria</taxon>
        <taxon>Pseudomonadati</taxon>
        <taxon>Bacteroidota</taxon>
        <taxon>Flavobacteriia</taxon>
        <taxon>Flavobacteriales</taxon>
        <taxon>Flavobacteriaceae</taxon>
        <taxon>Gangjinia</taxon>
    </lineage>
</organism>
<feature type="transmembrane region" description="Helical" evidence="2">
    <location>
        <begin position="732"/>
        <end position="757"/>
    </location>
</feature>
<dbReference type="SUPFAM" id="SSF46894">
    <property type="entry name" value="C-terminal effector domain of the bipartite response regulators"/>
    <property type="match status" value="1"/>
</dbReference>
<dbReference type="InterPro" id="IPR011110">
    <property type="entry name" value="Reg_prop"/>
</dbReference>
<keyword evidence="1" id="KW-0175">Coiled coil</keyword>
<dbReference type="SMART" id="SM00421">
    <property type="entry name" value="HTH_LUXR"/>
    <property type="match status" value="1"/>
</dbReference>
<dbReference type="InterPro" id="IPR013783">
    <property type="entry name" value="Ig-like_fold"/>
</dbReference>
<dbReference type="Gene3D" id="1.10.10.10">
    <property type="entry name" value="Winged helix-like DNA-binding domain superfamily/Winged helix DNA-binding domain"/>
    <property type="match status" value="1"/>
</dbReference>
<name>A0ABP3XSG1_9FLAO</name>
<dbReference type="Gene3D" id="2.130.10.10">
    <property type="entry name" value="YVTN repeat-like/Quinoprotein amine dehydrogenase"/>
    <property type="match status" value="2"/>
</dbReference>
<evidence type="ECO:0000256" key="1">
    <source>
        <dbReference type="SAM" id="Coils"/>
    </source>
</evidence>
<feature type="domain" description="HTH luxR-type" evidence="3">
    <location>
        <begin position="874"/>
        <end position="931"/>
    </location>
</feature>
<accession>A0ABP3XSG1</accession>
<dbReference type="EMBL" id="BAAAFG010000014">
    <property type="protein sequence ID" value="GAA0872341.1"/>
    <property type="molecule type" value="Genomic_DNA"/>
</dbReference>
<evidence type="ECO:0000313" key="4">
    <source>
        <dbReference type="EMBL" id="GAA0872341.1"/>
    </source>
</evidence>
<dbReference type="InterPro" id="IPR015943">
    <property type="entry name" value="WD40/YVTN_repeat-like_dom_sf"/>
</dbReference>
<keyword evidence="2" id="KW-0812">Transmembrane</keyword>
<evidence type="ECO:0000313" key="5">
    <source>
        <dbReference type="Proteomes" id="UP001500507"/>
    </source>
</evidence>
<keyword evidence="2" id="KW-0472">Membrane</keyword>
<comment type="caution">
    <text evidence="4">The sequence shown here is derived from an EMBL/GenBank/DDBJ whole genome shotgun (WGS) entry which is preliminary data.</text>
</comment>
<feature type="coiled-coil region" evidence="1">
    <location>
        <begin position="773"/>
        <end position="812"/>
    </location>
</feature>
<dbReference type="InterPro" id="IPR036388">
    <property type="entry name" value="WH-like_DNA-bd_sf"/>
</dbReference>
<dbReference type="Pfam" id="PF07495">
    <property type="entry name" value="Y_Y_Y"/>
    <property type="match status" value="1"/>
</dbReference>
<evidence type="ECO:0000256" key="2">
    <source>
        <dbReference type="SAM" id="Phobius"/>
    </source>
</evidence>
<sequence length="934" mass="107407">MQRLISLFLFFTCSISSIHSQELPPLLGFSAKDYNAENQNWSVSQGSNKNMFFANNKGLLSFNGSTWQLYNSPNNTILRSVHAVDDIVYTGSYMDFGYWLYDKTGTLYYQSLVDELKVNLVEDEQFWNILSVTNTIIFQSLNRIYIYDTLTKRIDIIESVSTLTKMFQVNDEIYFQDYGHGIYKVENGTAVVVDDSSLARQEVIVNIFQSSGDLLYQTQGAGFHRVNSEGNHQKWNAAVNKILENVTVYNSIALTTGGYAVGTIAHGVYVISSEGEVEYHLDYSKGLENNTVLNLFQDQDGNVWLALDNGINCINLASAFRIYNDPKGLLGSVYASAIHQNRLYLGTNQGLFYKDLASDSEYSFVSNTNGQVWFLDVIDGTLFCGHNKGTFTVDGANARLLENGPEGTWMLTSVPNREDMLLQGNYSGLHVIIKEGNTWIYKNKIKGFDISSRHIAFESAQRIFVNHEYKGIYELAVDSDFLYIEGIRQDTLRKGLNSDLIRYKSDVLYSYQKGIYTYDLVKNHFVKDSTLSKLRDESQYVSGKLIYENDQERLWAFTQDAIHYVSPGVVKNRMVLSSIYLAENLRNTVSSYESILELEENVYLVGTSFGYITVDILKYKPIQVDLFLDAVEVGRKKEIRDKVELTGDIFFENGTDLIRFQLATPTYEKFFSPSYRYKLSGLYDEWSEWTNSNQIDFENLPYGDYTFTGQIKSSNPDSNNEIKYSFYVKEPWYLSNSVIVSYVLLFLLIIFLVNMAYKKYYRNKQERMILASTKESEQKRLQAQQELVRIENERLQQDIENRNKELATSTMNILRKNEILVEIKNALNKSKEVNIPLVIELIDRNLSNTGDWELFQEAFNNADKDFIKEMKERHPSLTANDLRLSAYLRLNLSSKEIAPLLNISSRSVEVKRYRLRKKLNLTQKSSLSDYILSI</sequence>
<proteinExistence type="predicted"/>
<keyword evidence="2" id="KW-1133">Transmembrane helix</keyword>
<evidence type="ECO:0000259" key="3">
    <source>
        <dbReference type="SMART" id="SM00421"/>
    </source>
</evidence>
<dbReference type="InterPro" id="IPR011123">
    <property type="entry name" value="Y_Y_Y"/>
</dbReference>
<dbReference type="RefSeq" id="WP_343765515.1">
    <property type="nucleotide sequence ID" value="NZ_BAAAFG010000014.1"/>
</dbReference>
<reference evidence="5" key="1">
    <citation type="journal article" date="2019" name="Int. J. Syst. Evol. Microbiol.">
        <title>The Global Catalogue of Microorganisms (GCM) 10K type strain sequencing project: providing services to taxonomists for standard genome sequencing and annotation.</title>
        <authorList>
            <consortium name="The Broad Institute Genomics Platform"/>
            <consortium name="The Broad Institute Genome Sequencing Center for Infectious Disease"/>
            <person name="Wu L."/>
            <person name="Ma J."/>
        </authorList>
    </citation>
    <scope>NUCLEOTIDE SEQUENCE [LARGE SCALE GENOMIC DNA]</scope>
    <source>
        <strain evidence="5">JCM 16082</strain>
    </source>
</reference>
<dbReference type="InterPro" id="IPR016032">
    <property type="entry name" value="Sig_transdc_resp-reg_C-effctor"/>
</dbReference>
<dbReference type="Gene3D" id="2.60.40.10">
    <property type="entry name" value="Immunoglobulins"/>
    <property type="match status" value="1"/>
</dbReference>
<protein>
    <submittedName>
        <fullName evidence="4">Triple tyrosine motif-containing protein</fullName>
    </submittedName>
</protein>
<keyword evidence="5" id="KW-1185">Reference proteome</keyword>
<dbReference type="Proteomes" id="UP001500507">
    <property type="component" value="Unassembled WGS sequence"/>
</dbReference>
<dbReference type="Pfam" id="PF07494">
    <property type="entry name" value="Reg_prop"/>
    <property type="match status" value="1"/>
</dbReference>